<name>A0A8E2JA01_9PEZI</name>
<gene>
    <name evidence="1" type="ORF">K432DRAFT_409460</name>
</gene>
<protein>
    <submittedName>
        <fullName evidence="1">Uncharacterized protein</fullName>
    </submittedName>
</protein>
<proteinExistence type="predicted"/>
<evidence type="ECO:0000313" key="1">
    <source>
        <dbReference type="EMBL" id="OCK74924.1"/>
    </source>
</evidence>
<dbReference type="Proteomes" id="UP000250266">
    <property type="component" value="Unassembled WGS sequence"/>
</dbReference>
<reference evidence="1 2" key="1">
    <citation type="journal article" date="2016" name="Nat. Commun.">
        <title>Ectomycorrhizal ecology is imprinted in the genome of the dominant symbiotic fungus Cenococcum geophilum.</title>
        <authorList>
            <consortium name="DOE Joint Genome Institute"/>
            <person name="Peter M."/>
            <person name="Kohler A."/>
            <person name="Ohm R.A."/>
            <person name="Kuo A."/>
            <person name="Krutzmann J."/>
            <person name="Morin E."/>
            <person name="Arend M."/>
            <person name="Barry K.W."/>
            <person name="Binder M."/>
            <person name="Choi C."/>
            <person name="Clum A."/>
            <person name="Copeland A."/>
            <person name="Grisel N."/>
            <person name="Haridas S."/>
            <person name="Kipfer T."/>
            <person name="LaButti K."/>
            <person name="Lindquist E."/>
            <person name="Lipzen A."/>
            <person name="Maire R."/>
            <person name="Meier B."/>
            <person name="Mihaltcheva S."/>
            <person name="Molinier V."/>
            <person name="Murat C."/>
            <person name="Poggeler S."/>
            <person name="Quandt C.A."/>
            <person name="Sperisen C."/>
            <person name="Tritt A."/>
            <person name="Tisserant E."/>
            <person name="Crous P.W."/>
            <person name="Henrissat B."/>
            <person name="Nehls U."/>
            <person name="Egli S."/>
            <person name="Spatafora J.W."/>
            <person name="Grigoriev I.V."/>
            <person name="Martin F.M."/>
        </authorList>
    </citation>
    <scope>NUCLEOTIDE SEQUENCE [LARGE SCALE GENOMIC DNA]</scope>
    <source>
        <strain evidence="1 2">CBS 459.81</strain>
    </source>
</reference>
<dbReference type="EMBL" id="KV745391">
    <property type="protein sequence ID" value="OCK74924.1"/>
    <property type="molecule type" value="Genomic_DNA"/>
</dbReference>
<keyword evidence="2" id="KW-1185">Reference proteome</keyword>
<evidence type="ECO:0000313" key="2">
    <source>
        <dbReference type="Proteomes" id="UP000250266"/>
    </source>
</evidence>
<dbReference type="AlphaFoldDB" id="A0A8E2JA01"/>
<organism evidence="1 2">
    <name type="scientific">Lepidopterella palustris CBS 459.81</name>
    <dbReference type="NCBI Taxonomy" id="1314670"/>
    <lineage>
        <taxon>Eukaryota</taxon>
        <taxon>Fungi</taxon>
        <taxon>Dikarya</taxon>
        <taxon>Ascomycota</taxon>
        <taxon>Pezizomycotina</taxon>
        <taxon>Dothideomycetes</taxon>
        <taxon>Pleosporomycetidae</taxon>
        <taxon>Mytilinidiales</taxon>
        <taxon>Argynnaceae</taxon>
        <taxon>Lepidopterella</taxon>
    </lineage>
</organism>
<accession>A0A8E2JA01</accession>
<sequence>MPSEVRRQQVEILFGGFIAWLVHDEEKRGEQEYAHDRLKAPSRTLDNGSEPWYQGYVASYGATPAKHGSIRELLLIHTISEFLHDAVPRPEQKLGAGIFAARFPAFETKEHFGGLRILQSSTRDGRDGPELAVFALKRPSEIADPSDLFLAFYLSDAEPNGDWPVGFPDLEGVLIGHRKYYDIKLHEDDWAYRRACYQGEGGAVIDFYQSFSPFQMIGDGSEP</sequence>